<organism evidence="3">
    <name type="scientific">candidate division WOR-3 bacterium</name>
    <dbReference type="NCBI Taxonomy" id="2052148"/>
    <lineage>
        <taxon>Bacteria</taxon>
        <taxon>Bacteria division WOR-3</taxon>
    </lineage>
</organism>
<comment type="caution">
    <text evidence="3">The sequence shown here is derived from an EMBL/GenBank/DDBJ whole genome shotgun (WGS) entry which is preliminary data.</text>
</comment>
<protein>
    <recommendedName>
        <fullName evidence="4">Exo-alpha-sialidase</fullName>
    </recommendedName>
</protein>
<dbReference type="AlphaFoldDB" id="A0A7C3F0U2"/>
<name>A0A7C3F0U2_UNCW3</name>
<sequence>MKKLVLSLIIAGAGLLATEWQPEIRLTNNNYSDYSYWSTQRRIVVDPAGRIHVAWYVMNSGLGTYRFQIYYKRWEPGSGWTPDTMISADLYNQNLNSKHVSLACDSAGRIYAVWTSGPDDVTDDYIYLKTWSPESGWDQNSRLLSVSAPTVTKECATVTVTPDQHVHVVWLEGTAIVHREKVDTLWRLPVVIEGGSNYKAYPAVAGGPDNRVHVIWYGREGTSGYYDVFYKVRTDTVWGPTEDVSQGERHQMYPSIAVSPVTGCPHVLWQCYGAQDLVRRIVHRWRNQSGWQPADTVSGFGDTLDQEPGQIIATLDGRVHAIWSGRTAGSPVIPQIRYAERSTNGVWCPPVNVTDTVNTRERPSIASGNAEVPGNVYAVWTDYRDGNAEIYYAWATPAQGWEESSVDPESEKCRATLVRKGFESCVEVGPGVLFDITGSRVGRLEPGRNGVPQLTPGVYFLFSDRVSKQAVHRLVVVR</sequence>
<dbReference type="EMBL" id="DSTU01000001">
    <property type="protein sequence ID" value="HFJ53107.1"/>
    <property type="molecule type" value="Genomic_DNA"/>
</dbReference>
<evidence type="ECO:0000313" key="3">
    <source>
        <dbReference type="EMBL" id="HFJ53107.1"/>
    </source>
</evidence>
<evidence type="ECO:0008006" key="4">
    <source>
        <dbReference type="Google" id="ProtNLM"/>
    </source>
</evidence>
<proteinExistence type="predicted"/>
<dbReference type="EMBL" id="DSKA01000129">
    <property type="protein sequence ID" value="HEE18257.1"/>
    <property type="molecule type" value="Genomic_DNA"/>
</dbReference>
<dbReference type="SUPFAM" id="SSF89372">
    <property type="entry name" value="Fucose-specific lectin"/>
    <property type="match status" value="1"/>
</dbReference>
<gene>
    <name evidence="2" type="ORF">ENP62_01740</name>
    <name evidence="1" type="ORF">ENP94_06235</name>
    <name evidence="3" type="ORF">ENS16_00220</name>
</gene>
<reference evidence="3" key="1">
    <citation type="journal article" date="2020" name="mSystems">
        <title>Genome- and Community-Level Interaction Insights into Carbon Utilization and Element Cycling Functions of Hydrothermarchaeota in Hydrothermal Sediment.</title>
        <authorList>
            <person name="Zhou Z."/>
            <person name="Liu Y."/>
            <person name="Xu W."/>
            <person name="Pan J."/>
            <person name="Luo Z.H."/>
            <person name="Li M."/>
        </authorList>
    </citation>
    <scope>NUCLEOTIDE SEQUENCE [LARGE SCALE GENOMIC DNA]</scope>
    <source>
        <strain evidence="2">SpSt-236</strain>
        <strain evidence="1">SpSt-265</strain>
        <strain evidence="3">SpSt-465</strain>
    </source>
</reference>
<dbReference type="EMBL" id="DSLG01000007">
    <property type="protein sequence ID" value="HEA87590.1"/>
    <property type="molecule type" value="Genomic_DNA"/>
</dbReference>
<evidence type="ECO:0000313" key="2">
    <source>
        <dbReference type="EMBL" id="HEE18257.1"/>
    </source>
</evidence>
<evidence type="ECO:0000313" key="1">
    <source>
        <dbReference type="EMBL" id="HEA87590.1"/>
    </source>
</evidence>
<accession>A0A7C3F0U2</accession>